<name>A0A815I8N9_9BILA</name>
<dbReference type="InterPro" id="IPR035979">
    <property type="entry name" value="RBD_domain_sf"/>
</dbReference>
<dbReference type="Proteomes" id="UP000663882">
    <property type="component" value="Unassembled WGS sequence"/>
</dbReference>
<dbReference type="InterPro" id="IPR012677">
    <property type="entry name" value="Nucleotide-bd_a/b_plait_sf"/>
</dbReference>
<sequence length="105" mass="12004">MPKERLFDRLSRVFSNVGEIKINQQTKEACIDLRRENDNTLSGAATIIFEQEESVKKAIEKYNEKCPPLLNGAEIRVEKFKMKTERAATPPPVLREPLLTSSQTQ</sequence>
<evidence type="ECO:0000256" key="1">
    <source>
        <dbReference type="PROSITE-ProRule" id="PRU00176"/>
    </source>
</evidence>
<evidence type="ECO:0000256" key="2">
    <source>
        <dbReference type="SAM" id="MobiDB-lite"/>
    </source>
</evidence>
<dbReference type="InterPro" id="IPR000504">
    <property type="entry name" value="RRM_dom"/>
</dbReference>
<accession>A0A815I8N9</accession>
<dbReference type="OrthoDB" id="264520at2759"/>
<dbReference type="PROSITE" id="PS50102">
    <property type="entry name" value="RRM"/>
    <property type="match status" value="1"/>
</dbReference>
<dbReference type="GO" id="GO:0003723">
    <property type="term" value="F:RNA binding"/>
    <property type="evidence" value="ECO:0007669"/>
    <property type="project" value="UniProtKB-UniRule"/>
</dbReference>
<feature type="domain" description="RRM" evidence="3">
    <location>
        <begin position="1"/>
        <end position="89"/>
    </location>
</feature>
<dbReference type="Gene3D" id="3.30.70.330">
    <property type="match status" value="1"/>
</dbReference>
<keyword evidence="1" id="KW-0694">RNA-binding</keyword>
<reference evidence="4" key="1">
    <citation type="submission" date="2021-02" db="EMBL/GenBank/DDBJ databases">
        <authorList>
            <person name="Nowell W R."/>
        </authorList>
    </citation>
    <scope>NUCLEOTIDE SEQUENCE</scope>
</reference>
<gene>
    <name evidence="4" type="ORF">RFH988_LOCUS32906</name>
</gene>
<dbReference type="AlphaFoldDB" id="A0A815I8N9"/>
<evidence type="ECO:0000313" key="4">
    <source>
        <dbReference type="EMBL" id="CAF1362688.1"/>
    </source>
</evidence>
<dbReference type="SUPFAM" id="SSF54928">
    <property type="entry name" value="RNA-binding domain, RBD"/>
    <property type="match status" value="1"/>
</dbReference>
<proteinExistence type="predicted"/>
<evidence type="ECO:0000259" key="3">
    <source>
        <dbReference type="PROSITE" id="PS50102"/>
    </source>
</evidence>
<comment type="caution">
    <text evidence="4">The sequence shown here is derived from an EMBL/GenBank/DDBJ whole genome shotgun (WGS) entry which is preliminary data.</text>
</comment>
<feature type="region of interest" description="Disordered" evidence="2">
    <location>
        <begin position="86"/>
        <end position="105"/>
    </location>
</feature>
<protein>
    <recommendedName>
        <fullName evidence="3">RRM domain-containing protein</fullName>
    </recommendedName>
</protein>
<evidence type="ECO:0000313" key="5">
    <source>
        <dbReference type="Proteomes" id="UP000663882"/>
    </source>
</evidence>
<dbReference type="CDD" id="cd00590">
    <property type="entry name" value="RRM_SF"/>
    <property type="match status" value="1"/>
</dbReference>
<organism evidence="4 5">
    <name type="scientific">Rotaria sordida</name>
    <dbReference type="NCBI Taxonomy" id="392033"/>
    <lineage>
        <taxon>Eukaryota</taxon>
        <taxon>Metazoa</taxon>
        <taxon>Spiralia</taxon>
        <taxon>Gnathifera</taxon>
        <taxon>Rotifera</taxon>
        <taxon>Eurotatoria</taxon>
        <taxon>Bdelloidea</taxon>
        <taxon>Philodinida</taxon>
        <taxon>Philodinidae</taxon>
        <taxon>Rotaria</taxon>
    </lineage>
</organism>
<feature type="non-terminal residue" evidence="4">
    <location>
        <position position="1"/>
    </location>
</feature>
<dbReference type="EMBL" id="CAJNOO010003972">
    <property type="protein sequence ID" value="CAF1362688.1"/>
    <property type="molecule type" value="Genomic_DNA"/>
</dbReference>